<comment type="pathway">
    <text evidence="2">Pyrimidine metabolism; UMP biosynthesis via de novo pathway.</text>
</comment>
<evidence type="ECO:0000256" key="3">
    <source>
        <dbReference type="ARBA" id="ARBA00022630"/>
    </source>
</evidence>
<dbReference type="OrthoDB" id="9794954at2"/>
<protein>
    <submittedName>
        <fullName evidence="8">Dihydroorotate dehydrogenase (Fumarate)</fullName>
    </submittedName>
</protein>
<keyword evidence="5" id="KW-0665">Pyrimidine biosynthesis</keyword>
<sequence>MNLETEYLGLSLKNPLVPSASPLSNEVDRVKEMEDAGASAVVMYSLFEEQINRENQALDHILTRSSEGHAEALSYFPDPGVYHNLHAEDYLAHIQILKNTVDIPVIASLNGVSKGGWMSYAEKMEQAGADALELNIYYIAADPSLSSEEVEQQYLHDIKTVKQNIRIPIAVKLAPYFSSFANMAVQLEKAGADGLVLFNRFYQPDIDLENLEVKPSLELSSSFEKRLPLRWIAMLRPHLSGSLAATTGIHTAEDVVKMILAGADVTMMASVLIREGIETLQNILDGIAEFMEDKGYESISEMKGAMSSASVADPGAFERANYIKTLQGFNPDDIR</sequence>
<dbReference type="InterPro" id="IPR050074">
    <property type="entry name" value="DHO_dehydrogenase"/>
</dbReference>
<dbReference type="InterPro" id="IPR013785">
    <property type="entry name" value="Aldolase_TIM"/>
</dbReference>
<evidence type="ECO:0000256" key="2">
    <source>
        <dbReference type="ARBA" id="ARBA00004725"/>
    </source>
</evidence>
<dbReference type="NCBIfam" id="NF005741">
    <property type="entry name" value="PRK07565.1"/>
    <property type="match status" value="1"/>
</dbReference>
<dbReference type="RefSeq" id="WP_142714460.1">
    <property type="nucleotide sequence ID" value="NZ_FXTH01000008.1"/>
</dbReference>
<dbReference type="EMBL" id="FXTH01000008">
    <property type="protein sequence ID" value="SMO64614.1"/>
    <property type="molecule type" value="Genomic_DNA"/>
</dbReference>
<dbReference type="InterPro" id="IPR012135">
    <property type="entry name" value="Dihydroorotate_DH_1_2"/>
</dbReference>
<dbReference type="GO" id="GO:0006207">
    <property type="term" value="P:'de novo' pyrimidine nucleobase biosynthetic process"/>
    <property type="evidence" value="ECO:0007669"/>
    <property type="project" value="TreeGrafter"/>
</dbReference>
<dbReference type="Proteomes" id="UP000317593">
    <property type="component" value="Unassembled WGS sequence"/>
</dbReference>
<proteinExistence type="predicted"/>
<evidence type="ECO:0000256" key="1">
    <source>
        <dbReference type="ARBA" id="ARBA00001917"/>
    </source>
</evidence>
<evidence type="ECO:0000256" key="5">
    <source>
        <dbReference type="ARBA" id="ARBA00022975"/>
    </source>
</evidence>
<reference evidence="8 9" key="1">
    <citation type="submission" date="2017-05" db="EMBL/GenBank/DDBJ databases">
        <authorList>
            <person name="Varghese N."/>
            <person name="Submissions S."/>
        </authorList>
    </citation>
    <scope>NUCLEOTIDE SEQUENCE [LARGE SCALE GENOMIC DNA]</scope>
    <source>
        <strain evidence="8 9">DSM 21194</strain>
    </source>
</reference>
<accession>A0A521CYW0</accession>
<dbReference type="AlphaFoldDB" id="A0A521CYW0"/>
<keyword evidence="3" id="KW-0285">Flavoprotein</keyword>
<evidence type="ECO:0000259" key="7">
    <source>
        <dbReference type="Pfam" id="PF01180"/>
    </source>
</evidence>
<dbReference type="SUPFAM" id="SSF51395">
    <property type="entry name" value="FMN-linked oxidoreductases"/>
    <property type="match status" value="1"/>
</dbReference>
<name>A0A521CYW0_9BACT</name>
<keyword evidence="4" id="KW-0288">FMN</keyword>
<keyword evidence="6" id="KW-0560">Oxidoreductase</keyword>
<organism evidence="8 9">
    <name type="scientific">Fodinibius sediminis</name>
    <dbReference type="NCBI Taxonomy" id="1214077"/>
    <lineage>
        <taxon>Bacteria</taxon>
        <taxon>Pseudomonadati</taxon>
        <taxon>Balneolota</taxon>
        <taxon>Balneolia</taxon>
        <taxon>Balneolales</taxon>
        <taxon>Balneolaceae</taxon>
        <taxon>Fodinibius</taxon>
    </lineage>
</organism>
<dbReference type="GO" id="GO:0005737">
    <property type="term" value="C:cytoplasm"/>
    <property type="evidence" value="ECO:0007669"/>
    <property type="project" value="InterPro"/>
</dbReference>
<evidence type="ECO:0000313" key="8">
    <source>
        <dbReference type="EMBL" id="SMO64614.1"/>
    </source>
</evidence>
<dbReference type="GO" id="GO:0004152">
    <property type="term" value="F:dihydroorotate dehydrogenase activity"/>
    <property type="evidence" value="ECO:0007669"/>
    <property type="project" value="InterPro"/>
</dbReference>
<dbReference type="PIRSF" id="PIRSF000164">
    <property type="entry name" value="DHO_oxidase"/>
    <property type="match status" value="1"/>
</dbReference>
<keyword evidence="9" id="KW-1185">Reference proteome</keyword>
<dbReference type="Gene3D" id="3.20.20.70">
    <property type="entry name" value="Aldolase class I"/>
    <property type="match status" value="1"/>
</dbReference>
<dbReference type="InterPro" id="IPR005720">
    <property type="entry name" value="Dihydroorotate_DH_cat"/>
</dbReference>
<evidence type="ECO:0000313" key="9">
    <source>
        <dbReference type="Proteomes" id="UP000317593"/>
    </source>
</evidence>
<dbReference type="GO" id="GO:0044205">
    <property type="term" value="P:'de novo' UMP biosynthetic process"/>
    <property type="evidence" value="ECO:0007669"/>
    <property type="project" value="UniProtKB-UniPathway"/>
</dbReference>
<dbReference type="UniPathway" id="UPA00070"/>
<evidence type="ECO:0000256" key="4">
    <source>
        <dbReference type="ARBA" id="ARBA00022643"/>
    </source>
</evidence>
<feature type="domain" description="Dihydroorotate dehydrogenase catalytic" evidence="7">
    <location>
        <begin position="3"/>
        <end position="291"/>
    </location>
</feature>
<gene>
    <name evidence="8" type="ORF">SAMN06265218_10830</name>
</gene>
<dbReference type="Pfam" id="PF01180">
    <property type="entry name" value="DHO_dh"/>
    <property type="match status" value="1"/>
</dbReference>
<dbReference type="PANTHER" id="PTHR48109:SF3">
    <property type="entry name" value="SLL0744 PROTEIN"/>
    <property type="match status" value="1"/>
</dbReference>
<evidence type="ECO:0000256" key="6">
    <source>
        <dbReference type="ARBA" id="ARBA00023002"/>
    </source>
</evidence>
<dbReference type="CDD" id="cd04739">
    <property type="entry name" value="DHOD_like"/>
    <property type="match status" value="1"/>
</dbReference>
<comment type="cofactor">
    <cofactor evidence="1">
        <name>FMN</name>
        <dbReference type="ChEBI" id="CHEBI:58210"/>
    </cofactor>
</comment>
<dbReference type="PANTHER" id="PTHR48109">
    <property type="entry name" value="DIHYDROOROTATE DEHYDROGENASE (QUINONE), MITOCHONDRIAL-RELATED"/>
    <property type="match status" value="1"/>
</dbReference>